<evidence type="ECO:0000313" key="3">
    <source>
        <dbReference type="EMBL" id="EAR89366.2"/>
    </source>
</evidence>
<evidence type="ECO:0000313" key="4">
    <source>
        <dbReference type="Proteomes" id="UP000009168"/>
    </source>
</evidence>
<protein>
    <submittedName>
        <fullName evidence="3">Uncharacterized protein</fullName>
    </submittedName>
</protein>
<evidence type="ECO:0000256" key="1">
    <source>
        <dbReference type="SAM" id="Coils"/>
    </source>
</evidence>
<dbReference type="OrthoDB" id="310114at2759"/>
<dbReference type="InParanoid" id="I7M0L9"/>
<dbReference type="Gene3D" id="1.10.287.1490">
    <property type="match status" value="1"/>
</dbReference>
<name>I7M0L9_TETTS</name>
<dbReference type="Proteomes" id="UP000009168">
    <property type="component" value="Unassembled WGS sequence"/>
</dbReference>
<reference evidence="4" key="1">
    <citation type="journal article" date="2006" name="PLoS Biol.">
        <title>Macronuclear genome sequence of the ciliate Tetrahymena thermophila, a model eukaryote.</title>
        <authorList>
            <person name="Eisen J.A."/>
            <person name="Coyne R.S."/>
            <person name="Wu M."/>
            <person name="Wu D."/>
            <person name="Thiagarajan M."/>
            <person name="Wortman J.R."/>
            <person name="Badger J.H."/>
            <person name="Ren Q."/>
            <person name="Amedeo P."/>
            <person name="Jones K.M."/>
            <person name="Tallon L.J."/>
            <person name="Delcher A.L."/>
            <person name="Salzberg S.L."/>
            <person name="Silva J.C."/>
            <person name="Haas B.J."/>
            <person name="Majoros W.H."/>
            <person name="Farzad M."/>
            <person name="Carlton J.M."/>
            <person name="Smith R.K. Jr."/>
            <person name="Garg J."/>
            <person name="Pearlman R.E."/>
            <person name="Karrer K.M."/>
            <person name="Sun L."/>
            <person name="Manning G."/>
            <person name="Elde N.C."/>
            <person name="Turkewitz A.P."/>
            <person name="Asai D.J."/>
            <person name="Wilkes D.E."/>
            <person name="Wang Y."/>
            <person name="Cai H."/>
            <person name="Collins K."/>
            <person name="Stewart B.A."/>
            <person name="Lee S.R."/>
            <person name="Wilamowska K."/>
            <person name="Weinberg Z."/>
            <person name="Ruzzo W.L."/>
            <person name="Wloga D."/>
            <person name="Gaertig J."/>
            <person name="Frankel J."/>
            <person name="Tsao C.-C."/>
            <person name="Gorovsky M.A."/>
            <person name="Keeling P.J."/>
            <person name="Waller R.F."/>
            <person name="Patron N.J."/>
            <person name="Cherry J.M."/>
            <person name="Stover N.A."/>
            <person name="Krieger C.J."/>
            <person name="del Toro C."/>
            <person name="Ryder H.F."/>
            <person name="Williamson S.C."/>
            <person name="Barbeau R.A."/>
            <person name="Hamilton E.P."/>
            <person name="Orias E."/>
        </authorList>
    </citation>
    <scope>NUCLEOTIDE SEQUENCE [LARGE SCALE GENOMIC DNA]</scope>
    <source>
        <strain evidence="4">SB210</strain>
    </source>
</reference>
<feature type="coiled-coil region" evidence="1">
    <location>
        <begin position="33"/>
        <end position="330"/>
    </location>
</feature>
<feature type="region of interest" description="Disordered" evidence="2">
    <location>
        <begin position="369"/>
        <end position="396"/>
    </location>
</feature>
<keyword evidence="4" id="KW-1185">Reference proteome</keyword>
<accession>I7M0L9</accession>
<organism evidence="3 4">
    <name type="scientific">Tetrahymena thermophila (strain SB210)</name>
    <dbReference type="NCBI Taxonomy" id="312017"/>
    <lineage>
        <taxon>Eukaryota</taxon>
        <taxon>Sar</taxon>
        <taxon>Alveolata</taxon>
        <taxon>Ciliophora</taxon>
        <taxon>Intramacronucleata</taxon>
        <taxon>Oligohymenophorea</taxon>
        <taxon>Hymenostomatida</taxon>
        <taxon>Tetrahymenina</taxon>
        <taxon>Tetrahymenidae</taxon>
        <taxon>Tetrahymena</taxon>
    </lineage>
</organism>
<dbReference type="eggNOG" id="ENOG502SRK9">
    <property type="taxonomic scope" value="Eukaryota"/>
</dbReference>
<dbReference type="EMBL" id="GG662821">
    <property type="protein sequence ID" value="EAR89366.2"/>
    <property type="molecule type" value="Genomic_DNA"/>
</dbReference>
<dbReference type="RefSeq" id="XP_001009611.2">
    <property type="nucleotide sequence ID" value="XM_001009611.2"/>
</dbReference>
<dbReference type="AlphaFoldDB" id="I7M0L9"/>
<keyword evidence="1" id="KW-0175">Coiled coil</keyword>
<proteinExistence type="predicted"/>
<evidence type="ECO:0000256" key="2">
    <source>
        <dbReference type="SAM" id="MobiDB-lite"/>
    </source>
</evidence>
<dbReference type="GeneID" id="7845102"/>
<dbReference type="STRING" id="312017.I7M0L9"/>
<gene>
    <name evidence="3" type="ORF">TTHERM_00373830</name>
</gene>
<feature type="compositionally biased region" description="Polar residues" evidence="2">
    <location>
        <begin position="383"/>
        <end position="396"/>
    </location>
</feature>
<dbReference type="KEGG" id="tet:TTHERM_00373830"/>
<sequence length="396" mass="46880">MNRSGLSPNGSTKYDSYQKDVLISTLQAQIFEMRQNEKDFQELNHHLKNLEHRYNILSEEKSRNEIDARNKQAAQAKTISIYKNDIETLKQSLTEKHIELQELRAENMAVKEISDRRQLDIQRLKNELQHTSDSLQRVNNERNILEQELSYQKDENRKLRSEKDQISNTCETLIQKNAQQEKLIAELDQDRELQEQERVKLFSQIDQLQVELQNVQESVRFNNLQINDKDSQINQLQNEVQELQSIRERLRSDNNNLQRNLQNENSKGLEYISKISALESSLKTKEQFIDELKRDLDKLNLLYSERNENVDALQLELETYKRSYEGLVLQNQKVIQEMESFQDQDERVRSILNRRSIVRDLRQKHDNFIRQSQNDASYGRNALSPTLQGSKVNDAY</sequence>